<dbReference type="PANTHER" id="PTHR33254:SF4">
    <property type="entry name" value="4-HYDROXY-4-METHYL-2-OXOGLUTARATE ALDOLASE 3-RELATED"/>
    <property type="match status" value="1"/>
</dbReference>
<dbReference type="InterPro" id="IPR005493">
    <property type="entry name" value="RraA/RraA-like"/>
</dbReference>
<proteinExistence type="predicted"/>
<dbReference type="Pfam" id="PF03737">
    <property type="entry name" value="RraA-like"/>
    <property type="match status" value="1"/>
</dbReference>
<sequence length="215" mass="23816">MNNITNRLLKCYTGAVYDVMREMGHPDCALPHNIRPLDDTQTLAGPIWTCSGVIDETISNDDSLLSWTGLLSKVPSDSVLVCQPNDSTIAHMGELSAETLKHRGVLGYVVDGGTRDADFIKRLGWPIYFRYYTPQDVVGKWKVESMGEPITIGSVVVSAGDWILADIDGVVVIPQSLIMTVLEKTETIMTTESELRTMILGGMDPQDAYKKYRLF</sequence>
<dbReference type="SUPFAM" id="SSF89562">
    <property type="entry name" value="RraA-like"/>
    <property type="match status" value="1"/>
</dbReference>
<dbReference type="InterPro" id="IPR036704">
    <property type="entry name" value="RraA/RraA-like_sf"/>
</dbReference>
<gene>
    <name evidence="1" type="ORF">METZ01_LOCUS193580</name>
</gene>
<dbReference type="CDD" id="cd16841">
    <property type="entry name" value="RraA_family"/>
    <property type="match status" value="1"/>
</dbReference>
<accession>A0A382DQG0</accession>
<evidence type="ECO:0008006" key="2">
    <source>
        <dbReference type="Google" id="ProtNLM"/>
    </source>
</evidence>
<organism evidence="1">
    <name type="scientific">marine metagenome</name>
    <dbReference type="NCBI Taxonomy" id="408172"/>
    <lineage>
        <taxon>unclassified sequences</taxon>
        <taxon>metagenomes</taxon>
        <taxon>ecological metagenomes</taxon>
    </lineage>
</organism>
<reference evidence="1" key="1">
    <citation type="submission" date="2018-05" db="EMBL/GenBank/DDBJ databases">
        <authorList>
            <person name="Lanie J.A."/>
            <person name="Ng W.-L."/>
            <person name="Kazmierczak K.M."/>
            <person name="Andrzejewski T.M."/>
            <person name="Davidsen T.M."/>
            <person name="Wayne K.J."/>
            <person name="Tettelin H."/>
            <person name="Glass J.I."/>
            <person name="Rusch D."/>
            <person name="Podicherti R."/>
            <person name="Tsui H.-C.T."/>
            <person name="Winkler M.E."/>
        </authorList>
    </citation>
    <scope>NUCLEOTIDE SEQUENCE</scope>
</reference>
<protein>
    <recommendedName>
        <fullName evidence="2">Methyltransferase</fullName>
    </recommendedName>
</protein>
<dbReference type="Gene3D" id="3.50.30.40">
    <property type="entry name" value="Ribonuclease E inhibitor RraA/RraA-like"/>
    <property type="match status" value="1"/>
</dbReference>
<evidence type="ECO:0000313" key="1">
    <source>
        <dbReference type="EMBL" id="SVB40726.1"/>
    </source>
</evidence>
<dbReference type="AlphaFoldDB" id="A0A382DQG0"/>
<dbReference type="PANTHER" id="PTHR33254">
    <property type="entry name" value="4-HYDROXY-4-METHYL-2-OXOGLUTARATE ALDOLASE 3-RELATED"/>
    <property type="match status" value="1"/>
</dbReference>
<name>A0A382DQG0_9ZZZZ</name>
<dbReference type="EMBL" id="UINC01040612">
    <property type="protein sequence ID" value="SVB40726.1"/>
    <property type="molecule type" value="Genomic_DNA"/>
</dbReference>